<name>A0A0A9F4P8_ARUDO</name>
<sequence length="28" mass="3253">MLQQLQDSTQFRKIGQQAHCSLSRCCLE</sequence>
<dbReference type="EMBL" id="GBRH01194633">
    <property type="protein sequence ID" value="JAE03263.1"/>
    <property type="molecule type" value="Transcribed_RNA"/>
</dbReference>
<organism evidence="1">
    <name type="scientific">Arundo donax</name>
    <name type="common">Giant reed</name>
    <name type="synonym">Donax arundinaceus</name>
    <dbReference type="NCBI Taxonomy" id="35708"/>
    <lineage>
        <taxon>Eukaryota</taxon>
        <taxon>Viridiplantae</taxon>
        <taxon>Streptophyta</taxon>
        <taxon>Embryophyta</taxon>
        <taxon>Tracheophyta</taxon>
        <taxon>Spermatophyta</taxon>
        <taxon>Magnoliopsida</taxon>
        <taxon>Liliopsida</taxon>
        <taxon>Poales</taxon>
        <taxon>Poaceae</taxon>
        <taxon>PACMAD clade</taxon>
        <taxon>Arundinoideae</taxon>
        <taxon>Arundineae</taxon>
        <taxon>Arundo</taxon>
    </lineage>
</organism>
<reference evidence="1" key="1">
    <citation type="submission" date="2014-09" db="EMBL/GenBank/DDBJ databases">
        <authorList>
            <person name="Magalhaes I.L.F."/>
            <person name="Oliveira U."/>
            <person name="Santos F.R."/>
            <person name="Vidigal T.H.D.A."/>
            <person name="Brescovit A.D."/>
            <person name="Santos A.J."/>
        </authorList>
    </citation>
    <scope>NUCLEOTIDE SEQUENCE</scope>
    <source>
        <tissue evidence="1">Shoot tissue taken approximately 20 cm above the soil surface</tissue>
    </source>
</reference>
<reference evidence="1" key="2">
    <citation type="journal article" date="2015" name="Data Brief">
        <title>Shoot transcriptome of the giant reed, Arundo donax.</title>
        <authorList>
            <person name="Barrero R.A."/>
            <person name="Guerrero F.D."/>
            <person name="Moolhuijzen P."/>
            <person name="Goolsby J.A."/>
            <person name="Tidwell J."/>
            <person name="Bellgard S.E."/>
            <person name="Bellgard M.I."/>
        </authorList>
    </citation>
    <scope>NUCLEOTIDE SEQUENCE</scope>
    <source>
        <tissue evidence="1">Shoot tissue taken approximately 20 cm above the soil surface</tissue>
    </source>
</reference>
<protein>
    <submittedName>
        <fullName evidence="1">Uncharacterized protein</fullName>
    </submittedName>
</protein>
<evidence type="ECO:0000313" key="1">
    <source>
        <dbReference type="EMBL" id="JAE03263.1"/>
    </source>
</evidence>
<accession>A0A0A9F4P8</accession>
<dbReference type="AlphaFoldDB" id="A0A0A9F4P8"/>
<proteinExistence type="predicted"/>